<name>A0ABT3CAH4_9MYCO</name>
<dbReference type="Pfam" id="PF00440">
    <property type="entry name" value="TetR_N"/>
    <property type="match status" value="1"/>
</dbReference>
<dbReference type="RefSeq" id="WP_264067301.1">
    <property type="nucleotide sequence ID" value="NZ_JACKTY010000024.1"/>
</dbReference>
<dbReference type="InterPro" id="IPR001647">
    <property type="entry name" value="HTH_TetR"/>
</dbReference>
<dbReference type="EMBL" id="JACKTY010000024">
    <property type="protein sequence ID" value="MCV7226445.1"/>
    <property type="molecule type" value="Genomic_DNA"/>
</dbReference>
<dbReference type="PANTHER" id="PTHR30055">
    <property type="entry name" value="HTH-TYPE TRANSCRIPTIONAL REGULATOR RUTR"/>
    <property type="match status" value="1"/>
</dbReference>
<dbReference type="Gene3D" id="1.10.357.10">
    <property type="entry name" value="Tetracycline Repressor, domain 2"/>
    <property type="match status" value="1"/>
</dbReference>
<dbReference type="InterPro" id="IPR036271">
    <property type="entry name" value="Tet_transcr_reg_TetR-rel_C_sf"/>
</dbReference>
<accession>A0ABT3CAH4</accession>
<dbReference type="InterPro" id="IPR009057">
    <property type="entry name" value="Homeodomain-like_sf"/>
</dbReference>
<keyword evidence="1 2" id="KW-0238">DNA-binding</keyword>
<dbReference type="Proteomes" id="UP001526201">
    <property type="component" value="Unassembled WGS sequence"/>
</dbReference>
<evidence type="ECO:0000313" key="5">
    <source>
        <dbReference type="Proteomes" id="UP001526201"/>
    </source>
</evidence>
<feature type="DNA-binding region" description="H-T-H motif" evidence="2">
    <location>
        <begin position="35"/>
        <end position="54"/>
    </location>
</feature>
<organism evidence="4 5">
    <name type="scientific">Mycolicibacterium komossense</name>
    <dbReference type="NCBI Taxonomy" id="1779"/>
    <lineage>
        <taxon>Bacteria</taxon>
        <taxon>Bacillati</taxon>
        <taxon>Actinomycetota</taxon>
        <taxon>Actinomycetes</taxon>
        <taxon>Mycobacteriales</taxon>
        <taxon>Mycobacteriaceae</taxon>
        <taxon>Mycolicibacterium</taxon>
    </lineage>
</organism>
<gene>
    <name evidence="4" type="ORF">H7J73_10425</name>
</gene>
<dbReference type="SUPFAM" id="SSF46689">
    <property type="entry name" value="Homeodomain-like"/>
    <property type="match status" value="1"/>
</dbReference>
<evidence type="ECO:0000256" key="1">
    <source>
        <dbReference type="ARBA" id="ARBA00023125"/>
    </source>
</evidence>
<evidence type="ECO:0000313" key="4">
    <source>
        <dbReference type="EMBL" id="MCV7226445.1"/>
    </source>
</evidence>
<evidence type="ECO:0000256" key="2">
    <source>
        <dbReference type="PROSITE-ProRule" id="PRU00335"/>
    </source>
</evidence>
<evidence type="ECO:0000259" key="3">
    <source>
        <dbReference type="PROSITE" id="PS50977"/>
    </source>
</evidence>
<dbReference type="InterPro" id="IPR050109">
    <property type="entry name" value="HTH-type_TetR-like_transc_reg"/>
</dbReference>
<comment type="caution">
    <text evidence="4">The sequence shown here is derived from an EMBL/GenBank/DDBJ whole genome shotgun (WGS) entry which is preliminary data.</text>
</comment>
<feature type="domain" description="HTH tetR-type" evidence="3">
    <location>
        <begin position="12"/>
        <end position="72"/>
    </location>
</feature>
<dbReference type="Gene3D" id="1.10.10.60">
    <property type="entry name" value="Homeodomain-like"/>
    <property type="match status" value="1"/>
</dbReference>
<proteinExistence type="predicted"/>
<sequence length="210" mass="23241">MTAARAGDTKYARTRRRILDATAYLLSRKGYAGTRLSDVAQRAAIQTPAIYYYFDSRDYLIEEVLACGLADMREHLVAMLAALPADTPPIDRILTAVEAHLRHELQISDYTTASIRNHGQIPLHLRIRADQEGDRYGAIWRQLFDDAANAGALRKDLDLRIAQMLIMGALNWAAEWWDPSRTALTAVVGAAQDLVRGALLPVNNEGDPGA</sequence>
<dbReference type="InterPro" id="IPR041490">
    <property type="entry name" value="KstR2_TetR_C"/>
</dbReference>
<dbReference type="PRINTS" id="PR00455">
    <property type="entry name" value="HTHTETR"/>
</dbReference>
<protein>
    <submittedName>
        <fullName evidence="4">TetR/AcrR family transcriptional regulator</fullName>
    </submittedName>
</protein>
<keyword evidence="5" id="KW-1185">Reference proteome</keyword>
<dbReference type="SUPFAM" id="SSF48498">
    <property type="entry name" value="Tetracyclin repressor-like, C-terminal domain"/>
    <property type="match status" value="1"/>
</dbReference>
<reference evidence="4 5" key="1">
    <citation type="journal article" date="2022" name="BMC Genomics">
        <title>Comparative genome analysis of mycobacteria focusing on tRNA and non-coding RNA.</title>
        <authorList>
            <person name="Behra P.R.K."/>
            <person name="Pettersson B.M.F."/>
            <person name="Ramesh M."/>
            <person name="Das S."/>
            <person name="Dasgupta S."/>
            <person name="Kirsebom L.A."/>
        </authorList>
    </citation>
    <scope>NUCLEOTIDE SEQUENCE [LARGE SCALE GENOMIC DNA]</scope>
    <source>
        <strain evidence="4 5">DSM 44078</strain>
    </source>
</reference>
<dbReference type="PROSITE" id="PS50977">
    <property type="entry name" value="HTH_TETR_2"/>
    <property type="match status" value="1"/>
</dbReference>
<dbReference type="PANTHER" id="PTHR30055:SF226">
    <property type="entry name" value="HTH-TYPE TRANSCRIPTIONAL REGULATOR PKSA"/>
    <property type="match status" value="1"/>
</dbReference>
<dbReference type="Pfam" id="PF17932">
    <property type="entry name" value="TetR_C_24"/>
    <property type="match status" value="1"/>
</dbReference>